<reference evidence="1" key="2">
    <citation type="journal article" date="2015" name="Data Brief">
        <title>Shoot transcriptome of the giant reed, Arundo donax.</title>
        <authorList>
            <person name="Barrero R.A."/>
            <person name="Guerrero F.D."/>
            <person name="Moolhuijzen P."/>
            <person name="Goolsby J.A."/>
            <person name="Tidwell J."/>
            <person name="Bellgard S.E."/>
            <person name="Bellgard M.I."/>
        </authorList>
    </citation>
    <scope>NUCLEOTIDE SEQUENCE</scope>
    <source>
        <tissue evidence="1">Shoot tissue taken approximately 20 cm above the soil surface</tissue>
    </source>
</reference>
<protein>
    <submittedName>
        <fullName evidence="1">Uncharacterized protein</fullName>
    </submittedName>
</protein>
<proteinExistence type="predicted"/>
<accession>A0A0A9BI29</accession>
<evidence type="ECO:0000313" key="1">
    <source>
        <dbReference type="EMBL" id="JAD58952.1"/>
    </source>
</evidence>
<dbReference type="AlphaFoldDB" id="A0A0A9BI29"/>
<dbReference type="EMBL" id="GBRH01238943">
    <property type="protein sequence ID" value="JAD58952.1"/>
    <property type="molecule type" value="Transcribed_RNA"/>
</dbReference>
<reference evidence="1" key="1">
    <citation type="submission" date="2014-09" db="EMBL/GenBank/DDBJ databases">
        <authorList>
            <person name="Magalhaes I.L.F."/>
            <person name="Oliveira U."/>
            <person name="Santos F.R."/>
            <person name="Vidigal T.H.D.A."/>
            <person name="Brescovit A.D."/>
            <person name="Santos A.J."/>
        </authorList>
    </citation>
    <scope>NUCLEOTIDE SEQUENCE</scope>
    <source>
        <tissue evidence="1">Shoot tissue taken approximately 20 cm above the soil surface</tissue>
    </source>
</reference>
<sequence length="21" mass="2378">MCHRKISRHSSNACCSCLQNV</sequence>
<name>A0A0A9BI29_ARUDO</name>
<organism evidence="1">
    <name type="scientific">Arundo donax</name>
    <name type="common">Giant reed</name>
    <name type="synonym">Donax arundinaceus</name>
    <dbReference type="NCBI Taxonomy" id="35708"/>
    <lineage>
        <taxon>Eukaryota</taxon>
        <taxon>Viridiplantae</taxon>
        <taxon>Streptophyta</taxon>
        <taxon>Embryophyta</taxon>
        <taxon>Tracheophyta</taxon>
        <taxon>Spermatophyta</taxon>
        <taxon>Magnoliopsida</taxon>
        <taxon>Liliopsida</taxon>
        <taxon>Poales</taxon>
        <taxon>Poaceae</taxon>
        <taxon>PACMAD clade</taxon>
        <taxon>Arundinoideae</taxon>
        <taxon>Arundineae</taxon>
        <taxon>Arundo</taxon>
    </lineage>
</organism>